<proteinExistence type="predicted"/>
<dbReference type="EMBL" id="BMVC01000002">
    <property type="protein sequence ID" value="GHC82931.1"/>
    <property type="molecule type" value="Genomic_DNA"/>
</dbReference>
<comment type="caution">
    <text evidence="1">The sequence shown here is derived from an EMBL/GenBank/DDBJ whole genome shotgun (WGS) entry which is preliminary data.</text>
</comment>
<reference evidence="1" key="1">
    <citation type="journal article" date="2014" name="Int. J. Syst. Evol. Microbiol.">
        <title>Complete genome sequence of Corynebacterium casei LMG S-19264T (=DSM 44701T), isolated from a smear-ripened cheese.</title>
        <authorList>
            <consortium name="US DOE Joint Genome Institute (JGI-PGF)"/>
            <person name="Walter F."/>
            <person name="Albersmeier A."/>
            <person name="Kalinowski J."/>
            <person name="Ruckert C."/>
        </authorList>
    </citation>
    <scope>NUCLEOTIDE SEQUENCE</scope>
    <source>
        <strain evidence="1">JCM 4637</strain>
    </source>
</reference>
<evidence type="ECO:0000313" key="2">
    <source>
        <dbReference type="Proteomes" id="UP000638353"/>
    </source>
</evidence>
<gene>
    <name evidence="1" type="ORF">GCM10010334_11600</name>
</gene>
<evidence type="ECO:0000313" key="1">
    <source>
        <dbReference type="EMBL" id="GHC82931.1"/>
    </source>
</evidence>
<organism evidence="1 2">
    <name type="scientific">Streptomyces finlayi</name>
    <dbReference type="NCBI Taxonomy" id="67296"/>
    <lineage>
        <taxon>Bacteria</taxon>
        <taxon>Bacillati</taxon>
        <taxon>Actinomycetota</taxon>
        <taxon>Actinomycetes</taxon>
        <taxon>Kitasatosporales</taxon>
        <taxon>Streptomycetaceae</taxon>
        <taxon>Streptomyces</taxon>
    </lineage>
</organism>
<accession>A0A919C8T0</accession>
<dbReference type="Proteomes" id="UP000638353">
    <property type="component" value="Unassembled WGS sequence"/>
</dbReference>
<name>A0A919C8T0_9ACTN</name>
<dbReference type="RefSeq" id="WP_189822359.1">
    <property type="nucleotide sequence ID" value="NZ_BMVC01000002.1"/>
</dbReference>
<protein>
    <submittedName>
        <fullName evidence="1">Uncharacterized protein</fullName>
    </submittedName>
</protein>
<sequence>MLHSAHRSPRFEQKFQTSNGRPIEVNGQTVHLAFGIPIEWSSARVALRFVSSAKRPVQGVCLDMSEGDLLVNGLQASGITLWADTTPPLVHLELLKAPTTAATLLVWNCWRDARGVRHSWTGNAGFTLASPSPTSYRFSCSDGLGAADFSNLVLDLEIEPKVPVFGLGPLIRDDHTQG</sequence>
<reference evidence="1" key="2">
    <citation type="submission" date="2020-09" db="EMBL/GenBank/DDBJ databases">
        <authorList>
            <person name="Sun Q."/>
            <person name="Ohkuma M."/>
        </authorList>
    </citation>
    <scope>NUCLEOTIDE SEQUENCE</scope>
    <source>
        <strain evidence="1">JCM 4637</strain>
    </source>
</reference>
<dbReference type="AlphaFoldDB" id="A0A919C8T0"/>